<dbReference type="EMBL" id="DRTM01000134">
    <property type="protein sequence ID" value="HHE75859.1"/>
    <property type="molecule type" value="Genomic_DNA"/>
</dbReference>
<reference evidence="1" key="1">
    <citation type="journal article" date="2020" name="mSystems">
        <title>Genome- and Community-Level Interaction Insights into Carbon Utilization and Element Cycling Functions of Hydrothermarchaeota in Hydrothermal Sediment.</title>
        <authorList>
            <person name="Zhou Z."/>
            <person name="Liu Y."/>
            <person name="Xu W."/>
            <person name="Pan J."/>
            <person name="Luo Z.H."/>
            <person name="Li M."/>
        </authorList>
    </citation>
    <scope>NUCLEOTIDE SEQUENCE [LARGE SCALE GENOMIC DNA]</scope>
    <source>
        <strain evidence="1">HyVt-85</strain>
    </source>
</reference>
<dbReference type="InterPro" id="IPR023093">
    <property type="entry name" value="ScpA-like_C"/>
</dbReference>
<organism evidence="1">
    <name type="scientific">Candidatus Aciduliprofundum boonei</name>
    <dbReference type="NCBI Taxonomy" id="379547"/>
    <lineage>
        <taxon>Archaea</taxon>
        <taxon>Methanobacteriati</taxon>
        <taxon>Thermoplasmatota</taxon>
        <taxon>DHVE2 group</taxon>
        <taxon>Candidatus Aciduliprofundum</taxon>
    </lineage>
</organism>
<protein>
    <recommendedName>
        <fullName evidence="2">Segregation and condensation protein A</fullName>
    </recommendedName>
</protein>
<dbReference type="Proteomes" id="UP000886130">
    <property type="component" value="Unassembled WGS sequence"/>
</dbReference>
<gene>
    <name evidence="1" type="ORF">ENL31_01870</name>
</gene>
<evidence type="ECO:0008006" key="2">
    <source>
        <dbReference type="Google" id="ProtNLM"/>
    </source>
</evidence>
<name>A0A7J3T9F0_9ARCH</name>
<dbReference type="Pfam" id="PF02616">
    <property type="entry name" value="SMC_ScpA"/>
    <property type="match status" value="1"/>
</dbReference>
<accession>A0A7J3T9F0</accession>
<comment type="caution">
    <text evidence="1">The sequence shown here is derived from an EMBL/GenBank/DDBJ whole genome shotgun (WGS) entry which is preliminary data.</text>
</comment>
<dbReference type="PANTHER" id="PTHR33969:SF2">
    <property type="entry name" value="SEGREGATION AND CONDENSATION PROTEIN A"/>
    <property type="match status" value="1"/>
</dbReference>
<dbReference type="AlphaFoldDB" id="A0A7J3T9F0"/>
<proteinExistence type="predicted"/>
<evidence type="ECO:0000313" key="1">
    <source>
        <dbReference type="EMBL" id="HHE75859.1"/>
    </source>
</evidence>
<dbReference type="InterPro" id="IPR003768">
    <property type="entry name" value="ScpA"/>
</dbReference>
<dbReference type="Gene3D" id="6.10.250.2410">
    <property type="match status" value="1"/>
</dbReference>
<dbReference type="PANTHER" id="PTHR33969">
    <property type="entry name" value="SEGREGATION AND CONDENSATION PROTEIN A"/>
    <property type="match status" value="1"/>
</dbReference>
<sequence length="285" mass="34169">MPVEVVEHLSYYKALLDEEIDLDYYIEMAQKLEEGVHISAKNPVDKAVAIIFELVINEKLDPWKIDLVKFTQMYLERIREENDIDFIVAGKIIHMAWNILMRKSENILTHVEQEEYGVDMDFFELDFSPFEEGRGYELMEVHEIDIKEPVRREKKRPVSLMELLQAINEAKVEVERKKRQRKIREKFKFNLEEKVHKEDLEEEIKEIWERLCEVQGDEISLSFLYDGTREDFIKVFLSLLFLERFQKVKLIQEKAYGEITIRILIPQELRMVEFIEPPEIILETL</sequence>
<dbReference type="Gene3D" id="1.10.10.580">
    <property type="entry name" value="Structural maintenance of chromosome 1. Chain E"/>
    <property type="match status" value="1"/>
</dbReference>